<dbReference type="GeneID" id="20813365"/>
<dbReference type="RefSeq" id="XP_009836569.1">
    <property type="nucleotide sequence ID" value="XM_009838267.1"/>
</dbReference>
<dbReference type="PANTHER" id="PTHR47169:SF2">
    <property type="entry name" value="OS01G0541250 PROTEIN"/>
    <property type="match status" value="1"/>
</dbReference>
<reference evidence="1" key="1">
    <citation type="submission" date="2013-12" db="EMBL/GenBank/DDBJ databases">
        <title>The Genome Sequence of Aphanomyces astaci APO3.</title>
        <authorList>
            <consortium name="The Broad Institute Genomics Platform"/>
            <person name="Russ C."/>
            <person name="Tyler B."/>
            <person name="van West P."/>
            <person name="Dieguez-Uribeondo J."/>
            <person name="Young S.K."/>
            <person name="Zeng Q."/>
            <person name="Gargeya S."/>
            <person name="Fitzgerald M."/>
            <person name="Abouelleil A."/>
            <person name="Alvarado L."/>
            <person name="Chapman S.B."/>
            <person name="Gainer-Dewar J."/>
            <person name="Goldberg J."/>
            <person name="Griggs A."/>
            <person name="Gujja S."/>
            <person name="Hansen M."/>
            <person name="Howarth C."/>
            <person name="Imamovic A."/>
            <person name="Ireland A."/>
            <person name="Larimer J."/>
            <person name="McCowan C."/>
            <person name="Murphy C."/>
            <person name="Pearson M."/>
            <person name="Poon T.W."/>
            <person name="Priest M."/>
            <person name="Roberts A."/>
            <person name="Saif S."/>
            <person name="Shea T."/>
            <person name="Sykes S."/>
            <person name="Wortman J."/>
            <person name="Nusbaum C."/>
            <person name="Birren B."/>
        </authorList>
    </citation>
    <scope>NUCLEOTIDE SEQUENCE [LARGE SCALE GENOMIC DNA]</scope>
    <source>
        <strain evidence="1">APO3</strain>
    </source>
</reference>
<organism evidence="1">
    <name type="scientific">Aphanomyces astaci</name>
    <name type="common">Crayfish plague agent</name>
    <dbReference type="NCBI Taxonomy" id="112090"/>
    <lineage>
        <taxon>Eukaryota</taxon>
        <taxon>Sar</taxon>
        <taxon>Stramenopiles</taxon>
        <taxon>Oomycota</taxon>
        <taxon>Saprolegniomycetes</taxon>
        <taxon>Saprolegniales</taxon>
        <taxon>Verrucalvaceae</taxon>
        <taxon>Aphanomyces</taxon>
    </lineage>
</organism>
<dbReference type="VEuPathDB" id="FungiDB:H257_11369"/>
<dbReference type="GO" id="GO:0003676">
    <property type="term" value="F:nucleic acid binding"/>
    <property type="evidence" value="ECO:0007669"/>
    <property type="project" value="InterPro"/>
</dbReference>
<protein>
    <submittedName>
        <fullName evidence="1">Uncharacterized protein</fullName>
    </submittedName>
</protein>
<proteinExistence type="predicted"/>
<evidence type="ECO:0000313" key="1">
    <source>
        <dbReference type="EMBL" id="ETV74056.1"/>
    </source>
</evidence>
<dbReference type="EMBL" id="KI913146">
    <property type="protein sequence ID" value="ETV74056.1"/>
    <property type="molecule type" value="Genomic_DNA"/>
</dbReference>
<name>W4G479_APHAT</name>
<dbReference type="OrthoDB" id="103147at2759"/>
<sequence>MSKGQYKNNLTDGECNNLVQHLLTRCTSSGKPFDCTPTTVRRIWRCASAYLSGSKTICATVHRRKKGQSGCKRIYTDISERIQAIPQSRRTCFCSIPHAPNIPKSILHVYFLRGVIVKYSSVPKPSLTESSKVCRLNCAINHVTEINGEKYFDPMNDTLHVDKKWFFMTRRQKKVYGVAWRRDVPPSEDAIVVACMAMGWDMEVVFQPPNSPYFNVLDLGFFRAIQTLQVEKHSSSLEGIVAATDMAWVAVSTTTLIKNFLTLQRCLQEREWASPRLSRAGGGGVDESSK</sequence>
<dbReference type="STRING" id="112090.W4G479"/>
<dbReference type="AlphaFoldDB" id="W4G479"/>
<dbReference type="PANTHER" id="PTHR47169">
    <property type="entry name" value="OS01G0541250 PROTEIN"/>
    <property type="match status" value="1"/>
</dbReference>
<dbReference type="Gene3D" id="3.30.420.10">
    <property type="entry name" value="Ribonuclease H-like superfamily/Ribonuclease H"/>
    <property type="match status" value="1"/>
</dbReference>
<accession>W4G479</accession>
<dbReference type="InterPro" id="IPR036397">
    <property type="entry name" value="RNaseH_sf"/>
</dbReference>
<gene>
    <name evidence="1" type="ORF">H257_11369</name>
</gene>